<evidence type="ECO:0000313" key="4">
    <source>
        <dbReference type="EMBL" id="TQJ16604.1"/>
    </source>
</evidence>
<keyword evidence="2" id="KW-0520">NAD</keyword>
<dbReference type="GO" id="GO:0071949">
    <property type="term" value="F:FAD binding"/>
    <property type="evidence" value="ECO:0007669"/>
    <property type="project" value="InterPro"/>
</dbReference>
<dbReference type="GO" id="GO:0004497">
    <property type="term" value="F:monooxygenase activity"/>
    <property type="evidence" value="ECO:0007669"/>
    <property type="project" value="UniProtKB-KW"/>
</dbReference>
<dbReference type="PANTHER" id="PTHR43476">
    <property type="entry name" value="3-(3-HYDROXY-PHENYL)PROPIONATE/3-HYDROXYCINNAMIC ACID HYDROXYLASE"/>
    <property type="match status" value="1"/>
</dbReference>
<gene>
    <name evidence="4" type="ORF">FB475_0708</name>
</gene>
<dbReference type="OrthoDB" id="3169239at2"/>
<name>A0A542EMY7_9ACTN</name>
<organism evidence="4 5">
    <name type="scientific">Kribbella jejuensis</name>
    <dbReference type="NCBI Taxonomy" id="236068"/>
    <lineage>
        <taxon>Bacteria</taxon>
        <taxon>Bacillati</taxon>
        <taxon>Actinomycetota</taxon>
        <taxon>Actinomycetes</taxon>
        <taxon>Propionibacteriales</taxon>
        <taxon>Kribbellaceae</taxon>
        <taxon>Kribbella</taxon>
    </lineage>
</organism>
<keyword evidence="1" id="KW-0560">Oxidoreductase</keyword>
<accession>A0A542EMY7</accession>
<dbReference type="Proteomes" id="UP000316298">
    <property type="component" value="Unassembled WGS sequence"/>
</dbReference>
<dbReference type="InterPro" id="IPR036188">
    <property type="entry name" value="FAD/NAD-bd_sf"/>
</dbReference>
<dbReference type="Gene3D" id="3.30.9.20">
    <property type="match status" value="1"/>
</dbReference>
<keyword evidence="4" id="KW-0503">Monooxygenase</keyword>
<feature type="domain" description="FAD-binding" evidence="3">
    <location>
        <begin position="132"/>
        <end position="326"/>
    </location>
</feature>
<dbReference type="Pfam" id="PF01494">
    <property type="entry name" value="FAD_binding_3"/>
    <property type="match status" value="1"/>
</dbReference>
<dbReference type="InterPro" id="IPR002938">
    <property type="entry name" value="FAD-bd"/>
</dbReference>
<evidence type="ECO:0000259" key="3">
    <source>
        <dbReference type="Pfam" id="PF01494"/>
    </source>
</evidence>
<dbReference type="PRINTS" id="PR00420">
    <property type="entry name" value="RNGMNOXGNASE"/>
</dbReference>
<dbReference type="SUPFAM" id="SSF51905">
    <property type="entry name" value="FAD/NAD(P)-binding domain"/>
    <property type="match status" value="1"/>
</dbReference>
<evidence type="ECO:0000256" key="1">
    <source>
        <dbReference type="ARBA" id="ARBA00023002"/>
    </source>
</evidence>
<dbReference type="Gene3D" id="3.50.50.60">
    <property type="entry name" value="FAD/NAD(P)-binding domain"/>
    <property type="match status" value="1"/>
</dbReference>
<comment type="caution">
    <text evidence="4">The sequence shown here is derived from an EMBL/GenBank/DDBJ whole genome shotgun (WGS) entry which is preliminary data.</text>
</comment>
<dbReference type="EMBL" id="VFMM01000001">
    <property type="protein sequence ID" value="TQJ16604.1"/>
    <property type="molecule type" value="Genomic_DNA"/>
</dbReference>
<dbReference type="AlphaFoldDB" id="A0A542EMY7"/>
<dbReference type="RefSeq" id="WP_141852482.1">
    <property type="nucleotide sequence ID" value="NZ_BAAAKA010000023.1"/>
</dbReference>
<evidence type="ECO:0000256" key="2">
    <source>
        <dbReference type="ARBA" id="ARBA00023027"/>
    </source>
</evidence>
<dbReference type="InterPro" id="IPR050631">
    <property type="entry name" value="PheA/TfdB_FAD_monoxygenase"/>
</dbReference>
<reference evidence="4 5" key="1">
    <citation type="submission" date="2019-06" db="EMBL/GenBank/DDBJ databases">
        <title>Sequencing the genomes of 1000 actinobacteria strains.</title>
        <authorList>
            <person name="Klenk H.-P."/>
        </authorList>
    </citation>
    <scope>NUCLEOTIDE SEQUENCE [LARGE SCALE GENOMIC DNA]</scope>
    <source>
        <strain evidence="4 5">DSM 17305</strain>
    </source>
</reference>
<dbReference type="PANTHER" id="PTHR43476:SF4">
    <property type="entry name" value="BLR0106 PROTEIN"/>
    <property type="match status" value="1"/>
</dbReference>
<evidence type="ECO:0000313" key="5">
    <source>
        <dbReference type="Proteomes" id="UP000316298"/>
    </source>
</evidence>
<sequence length="519" mass="56274">MRLRTVAVLGGGPGGLYTARLLRLRMPDCDVRLIEQTEPRQTFGFGVGLATRTQRNLQAADADSFQSILTIAHSHEMTMTVGGHAVTLPSDDLIAVSRSNLLDVLREHAAAAGVQLDYGDRGYATELAKEVDLVIAADGVSSATREELAVFGGSVTTADALYLWAGTDVALPSALFTPATTEHGTFVAHAYPYAADRSTFLVETDEETWRRAGFDVTTEQTPYDCDDEVALGYLSDAFAEHLHGHRLIGNRTRWQRFRTVSCERWHDRNVVLLGDAVHTAHYSIGSGTKLAMEDGIALVDALAGAPDLETALADYEALRRPAVEHLQSTALRSMRWWDTFPTRLDLPVERLWIAYMTRAGKVTLDRFATTAPEVVRTAINQYAACLRTTAPSTVGDAATGRAAATADLPPDAAPEGFTDWVLAHQSPFVDGLPEVFVDIDDPRGSEADALVKDLDGTAVLLSTSDDREAVLTMLEIAERIRLETPTRVEVRIPTAERDLGAAALVAGRADAVHLRGEGR</sequence>
<protein>
    <submittedName>
        <fullName evidence="4">Anthraniloyl-CoA monooxygenase</fullName>
    </submittedName>
</protein>
<keyword evidence="5" id="KW-1185">Reference proteome</keyword>
<proteinExistence type="predicted"/>